<protein>
    <submittedName>
        <fullName evidence="2">Uncharacterized protein</fullName>
    </submittedName>
</protein>
<dbReference type="EMBL" id="BATC01000063">
    <property type="protein sequence ID" value="GAD60291.1"/>
    <property type="molecule type" value="Genomic_DNA"/>
</dbReference>
<feature type="region of interest" description="Disordered" evidence="1">
    <location>
        <begin position="60"/>
        <end position="80"/>
    </location>
</feature>
<organism evidence="2 3">
    <name type="scientific">Brevundimonas abyssalis TAR-001</name>
    <dbReference type="NCBI Taxonomy" id="1391729"/>
    <lineage>
        <taxon>Bacteria</taxon>
        <taxon>Pseudomonadati</taxon>
        <taxon>Pseudomonadota</taxon>
        <taxon>Alphaproteobacteria</taxon>
        <taxon>Caulobacterales</taxon>
        <taxon>Caulobacteraceae</taxon>
        <taxon>Brevundimonas</taxon>
    </lineage>
</organism>
<feature type="compositionally biased region" description="Basic and acidic residues" evidence="1">
    <location>
        <begin position="60"/>
        <end position="69"/>
    </location>
</feature>
<dbReference type="OrthoDB" id="7575387at2"/>
<sequence>MIGALPNWPAMMATDMAAAYVSMSESGFQALAAANGVRPVDLGGLRGVRWKKGDVDRLVDTLPPREESSRASGAVRTPSVADARLAQEALNRVGSRSARRAAR</sequence>
<evidence type="ECO:0000256" key="1">
    <source>
        <dbReference type="SAM" id="MobiDB-lite"/>
    </source>
</evidence>
<gene>
    <name evidence="2" type="ORF">MBEBAB_2541</name>
</gene>
<dbReference type="Proteomes" id="UP000016569">
    <property type="component" value="Unassembled WGS sequence"/>
</dbReference>
<dbReference type="RefSeq" id="WP_021698385.1">
    <property type="nucleotide sequence ID" value="NZ_BATC01000063.1"/>
</dbReference>
<comment type="caution">
    <text evidence="2">The sequence shown here is derived from an EMBL/GenBank/DDBJ whole genome shotgun (WGS) entry which is preliminary data.</text>
</comment>
<dbReference type="AlphaFoldDB" id="A0A8E0NDH5"/>
<evidence type="ECO:0000313" key="2">
    <source>
        <dbReference type="EMBL" id="GAD60291.1"/>
    </source>
</evidence>
<accession>A0A8E0NDH5</accession>
<proteinExistence type="predicted"/>
<evidence type="ECO:0000313" key="3">
    <source>
        <dbReference type="Proteomes" id="UP000016569"/>
    </source>
</evidence>
<reference evidence="3" key="1">
    <citation type="journal article" date="2013" name="Genome Announc.">
        <title>Draft Genome Sequence of the Dimorphic Prosthecate Bacterium Brevundimonas abyssalis TAR-001T.</title>
        <authorList>
            <person name="Tsubouchi T."/>
            <person name="Nishi S."/>
            <person name="Usui K."/>
            <person name="Shimane Y."/>
            <person name="Takaki Y."/>
            <person name="Maruyama T."/>
            <person name="Hatada Y."/>
        </authorList>
    </citation>
    <scope>NUCLEOTIDE SEQUENCE [LARGE SCALE GENOMIC DNA]</scope>
    <source>
        <strain evidence="3">TAR-001</strain>
    </source>
</reference>
<keyword evidence="3" id="KW-1185">Reference proteome</keyword>
<name>A0A8E0NDH5_9CAUL</name>